<dbReference type="STRING" id="1797995.A2242_04065"/>
<sequence length="152" mass="16178">MHFIDSKKIKNILAGFALLVFAFSPFAVSAQSNSGSQAGGTEIQSLGGNLEQLGKAAQYDTSKNNITEFPKIVGLIISYFAQLLGVIYLGLVVYAGSLWMMAHGNDDQVVKAKTIIRNATIGMILFVGAYAIVYFVLAALSSGGFNSNLQGF</sequence>
<proteinExistence type="predicted"/>
<comment type="caution">
    <text evidence="3">The sequence shown here is derived from an EMBL/GenBank/DDBJ whole genome shotgun (WGS) entry which is preliminary data.</text>
</comment>
<accession>A0A1F5SIT6</accession>
<keyword evidence="2" id="KW-0732">Signal</keyword>
<feature type="transmembrane region" description="Helical" evidence="1">
    <location>
        <begin position="72"/>
        <end position="94"/>
    </location>
</feature>
<keyword evidence="1" id="KW-0472">Membrane</keyword>
<keyword evidence="1" id="KW-0812">Transmembrane</keyword>
<dbReference type="AlphaFoldDB" id="A0A1F5SIT6"/>
<reference evidence="3 4" key="1">
    <citation type="journal article" date="2016" name="Nat. Commun.">
        <title>Thousands of microbial genomes shed light on interconnected biogeochemical processes in an aquifer system.</title>
        <authorList>
            <person name="Anantharaman K."/>
            <person name="Brown C.T."/>
            <person name="Hug L.A."/>
            <person name="Sharon I."/>
            <person name="Castelle C.J."/>
            <person name="Probst A.J."/>
            <person name="Thomas B.C."/>
            <person name="Singh A."/>
            <person name="Wilkins M.J."/>
            <person name="Karaoz U."/>
            <person name="Brodie E.L."/>
            <person name="Williams K.H."/>
            <person name="Hubbard S.S."/>
            <person name="Banfield J.F."/>
        </authorList>
    </citation>
    <scope>NUCLEOTIDE SEQUENCE [LARGE SCALE GENOMIC DNA]</scope>
</reference>
<evidence type="ECO:0000256" key="1">
    <source>
        <dbReference type="SAM" id="Phobius"/>
    </source>
</evidence>
<name>A0A1F5SIT6_9BACT</name>
<evidence type="ECO:0008006" key="5">
    <source>
        <dbReference type="Google" id="ProtNLM"/>
    </source>
</evidence>
<feature type="signal peptide" evidence="2">
    <location>
        <begin position="1"/>
        <end position="29"/>
    </location>
</feature>
<evidence type="ECO:0000313" key="3">
    <source>
        <dbReference type="EMBL" id="OGF26552.1"/>
    </source>
</evidence>
<organism evidence="3 4">
    <name type="scientific">Candidatus Falkowbacteria bacterium RIFOXYA2_FULL_47_9</name>
    <dbReference type="NCBI Taxonomy" id="1797995"/>
    <lineage>
        <taxon>Bacteria</taxon>
        <taxon>Candidatus Falkowiibacteriota</taxon>
    </lineage>
</organism>
<feature type="chain" id="PRO_5009521239" description="DUF4190 domain-containing protein" evidence="2">
    <location>
        <begin position="30"/>
        <end position="152"/>
    </location>
</feature>
<gene>
    <name evidence="3" type="ORF">A2242_04065</name>
</gene>
<dbReference type="Proteomes" id="UP000178925">
    <property type="component" value="Unassembled WGS sequence"/>
</dbReference>
<evidence type="ECO:0000313" key="4">
    <source>
        <dbReference type="Proteomes" id="UP000178925"/>
    </source>
</evidence>
<dbReference type="EMBL" id="MFGC01000045">
    <property type="protein sequence ID" value="OGF26552.1"/>
    <property type="molecule type" value="Genomic_DNA"/>
</dbReference>
<feature type="transmembrane region" description="Helical" evidence="1">
    <location>
        <begin position="115"/>
        <end position="140"/>
    </location>
</feature>
<evidence type="ECO:0000256" key="2">
    <source>
        <dbReference type="SAM" id="SignalP"/>
    </source>
</evidence>
<keyword evidence="1" id="KW-1133">Transmembrane helix</keyword>
<protein>
    <recommendedName>
        <fullName evidence="5">DUF4190 domain-containing protein</fullName>
    </recommendedName>
</protein>